<dbReference type="Gene3D" id="3.90.76.10">
    <property type="entry name" value="Dipeptide-binding Protein, Domain 1"/>
    <property type="match status" value="1"/>
</dbReference>
<dbReference type="Proteomes" id="UP000236454">
    <property type="component" value="Unassembled WGS sequence"/>
</dbReference>
<dbReference type="OrthoDB" id="9772924at2"/>
<dbReference type="PANTHER" id="PTHR30290">
    <property type="entry name" value="PERIPLASMIC BINDING COMPONENT OF ABC TRANSPORTER"/>
    <property type="match status" value="1"/>
</dbReference>
<dbReference type="Pfam" id="PF00496">
    <property type="entry name" value="SBP_bac_5"/>
    <property type="match status" value="1"/>
</dbReference>
<organism evidence="2 3">
    <name type="scientific">Lishizhenia tianjinensis</name>
    <dbReference type="NCBI Taxonomy" id="477690"/>
    <lineage>
        <taxon>Bacteria</taxon>
        <taxon>Pseudomonadati</taxon>
        <taxon>Bacteroidota</taxon>
        <taxon>Flavobacteriia</taxon>
        <taxon>Flavobacteriales</taxon>
        <taxon>Crocinitomicaceae</taxon>
        <taxon>Lishizhenia</taxon>
    </lineage>
</organism>
<evidence type="ECO:0000313" key="2">
    <source>
        <dbReference type="EMBL" id="SFT85732.1"/>
    </source>
</evidence>
<dbReference type="STRING" id="477690.SAMN05216474_2761"/>
<evidence type="ECO:0000313" key="3">
    <source>
        <dbReference type="Proteomes" id="UP000236454"/>
    </source>
</evidence>
<dbReference type="Gene3D" id="3.40.190.10">
    <property type="entry name" value="Periplasmic binding protein-like II"/>
    <property type="match status" value="1"/>
</dbReference>
<reference evidence="2 3" key="1">
    <citation type="submission" date="2016-10" db="EMBL/GenBank/DDBJ databases">
        <authorList>
            <person name="de Groot N.N."/>
        </authorList>
    </citation>
    <scope>NUCLEOTIDE SEQUENCE [LARGE SCALE GENOMIC DNA]</scope>
    <source>
        <strain evidence="2 3">CGMCC 1.7005</strain>
    </source>
</reference>
<dbReference type="GO" id="GO:0043190">
    <property type="term" value="C:ATP-binding cassette (ABC) transporter complex"/>
    <property type="evidence" value="ECO:0007669"/>
    <property type="project" value="InterPro"/>
</dbReference>
<dbReference type="InterPro" id="IPR000914">
    <property type="entry name" value="SBP_5_dom"/>
</dbReference>
<evidence type="ECO:0000259" key="1">
    <source>
        <dbReference type="Pfam" id="PF00496"/>
    </source>
</evidence>
<dbReference type="CDD" id="cd00995">
    <property type="entry name" value="PBP2_NikA_DppA_OppA_like"/>
    <property type="match status" value="1"/>
</dbReference>
<dbReference type="PROSITE" id="PS51257">
    <property type="entry name" value="PROKAR_LIPOPROTEIN"/>
    <property type="match status" value="1"/>
</dbReference>
<sequence length="579" mass="66406">MKLIYYYFICVFTFLMSCTSKPEAQIYEYAGGCFKTALQFNPTNVVVEDINDLYTDMVVHQVLEGLFELNDMDLQPVNRLVEDYKIEDNGKKYRFKLRKDIYFHPHSLIGKKHPFEMHDVIATFEHACKANKEGEPSVLYQMVFEGKVKGAIEYFENKTDHLAGMYVENEELVIELIDHDFNFLEKLCVPSAKIIPKEIIEADQGSALVGTGPFVYQGTQLFGEDQAIVMTKNPNYYRVDAKGNSLPYLDSVMFYIEPKNLKQLSDFEEGKIHFVEGIPPARIAMMFEAHQEEFFNEPPQILLRRKPLLGTQYYALNMESPALQDVRVRKALNYGLNKERLVKEVLHDQAYAPGYRGLVPPFVLSDYDKNDSILNGYEFDLAKAKALLAEAGFPNGEGFPTLKLAFDKGTIHAAIAGEFAAQMEQNLGIFVNLEGYSFRKLNEVMSKGQGDIFRSSWYADYKSPESFLNCYNGLLVGDITGKSSKINTSRFRNLTFDEFLKKALNSENKLERLSLFAQAEEVLLAEVPFIILWYDESITLTRSEVRNLAVNEMNIYYLDRVYLKKWSMEEYQNSTGIKG</sequence>
<name>A0A1I7BF37_9FLAO</name>
<dbReference type="InterPro" id="IPR030678">
    <property type="entry name" value="Peptide/Ni-bd"/>
</dbReference>
<dbReference type="GO" id="GO:0030288">
    <property type="term" value="C:outer membrane-bounded periplasmic space"/>
    <property type="evidence" value="ECO:0007669"/>
    <property type="project" value="UniProtKB-ARBA"/>
</dbReference>
<dbReference type="GO" id="GO:0015833">
    <property type="term" value="P:peptide transport"/>
    <property type="evidence" value="ECO:0007669"/>
    <property type="project" value="TreeGrafter"/>
</dbReference>
<accession>A0A1I7BF37</accession>
<feature type="domain" description="Solute-binding protein family 5" evidence="1">
    <location>
        <begin position="76"/>
        <end position="471"/>
    </location>
</feature>
<dbReference type="EMBL" id="FPAS01000005">
    <property type="protein sequence ID" value="SFT85732.1"/>
    <property type="molecule type" value="Genomic_DNA"/>
</dbReference>
<proteinExistence type="predicted"/>
<dbReference type="GO" id="GO:1904680">
    <property type="term" value="F:peptide transmembrane transporter activity"/>
    <property type="evidence" value="ECO:0007669"/>
    <property type="project" value="TreeGrafter"/>
</dbReference>
<dbReference type="PIRSF" id="PIRSF002741">
    <property type="entry name" value="MppA"/>
    <property type="match status" value="1"/>
</dbReference>
<dbReference type="SUPFAM" id="SSF53850">
    <property type="entry name" value="Periplasmic binding protein-like II"/>
    <property type="match status" value="1"/>
</dbReference>
<dbReference type="RefSeq" id="WP_090251773.1">
    <property type="nucleotide sequence ID" value="NZ_FPAS01000005.1"/>
</dbReference>
<protein>
    <submittedName>
        <fullName evidence="2">Peptide/nickel transport system substrate-binding protein</fullName>
    </submittedName>
</protein>
<dbReference type="Gene3D" id="3.10.105.10">
    <property type="entry name" value="Dipeptide-binding Protein, Domain 3"/>
    <property type="match status" value="1"/>
</dbReference>
<dbReference type="InterPro" id="IPR039424">
    <property type="entry name" value="SBP_5"/>
</dbReference>
<dbReference type="AlphaFoldDB" id="A0A1I7BF37"/>
<gene>
    <name evidence="2" type="ORF">SAMN05216474_2761</name>
</gene>
<keyword evidence="3" id="KW-1185">Reference proteome</keyword>